<evidence type="ECO:0000313" key="5">
    <source>
        <dbReference type="EMBL" id="SDN42993.1"/>
    </source>
</evidence>
<dbReference type="GO" id="GO:0003700">
    <property type="term" value="F:DNA-binding transcription factor activity"/>
    <property type="evidence" value="ECO:0007669"/>
    <property type="project" value="InterPro"/>
</dbReference>
<dbReference type="PROSITE" id="PS00846">
    <property type="entry name" value="HTH_ARSR_1"/>
    <property type="match status" value="1"/>
</dbReference>
<dbReference type="CDD" id="cd00090">
    <property type="entry name" value="HTH_ARSR"/>
    <property type="match status" value="1"/>
</dbReference>
<name>A0A1H0BC86_9FIRM</name>
<feature type="domain" description="HTH arsR-type" evidence="4">
    <location>
        <begin position="1"/>
        <end position="92"/>
    </location>
</feature>
<evidence type="ECO:0000256" key="2">
    <source>
        <dbReference type="ARBA" id="ARBA00023125"/>
    </source>
</evidence>
<dbReference type="SMART" id="SM00418">
    <property type="entry name" value="HTH_ARSR"/>
    <property type="match status" value="1"/>
</dbReference>
<dbReference type="InterPro" id="IPR011991">
    <property type="entry name" value="ArsR-like_HTH"/>
</dbReference>
<dbReference type="PROSITE" id="PS50987">
    <property type="entry name" value="HTH_ARSR_2"/>
    <property type="match status" value="1"/>
</dbReference>
<dbReference type="InterPro" id="IPR036388">
    <property type="entry name" value="WH-like_DNA-bd_sf"/>
</dbReference>
<dbReference type="AlphaFoldDB" id="A0A1H0BC86"/>
<accession>A0A1H0BC86</accession>
<dbReference type="NCBIfam" id="NF033788">
    <property type="entry name" value="HTH_metalloreg"/>
    <property type="match status" value="1"/>
</dbReference>
<protein>
    <submittedName>
        <fullName evidence="5">Transcriptional regulator, ArsR family</fullName>
    </submittedName>
</protein>
<keyword evidence="2" id="KW-0238">DNA-binding</keyword>
<dbReference type="Proteomes" id="UP000199182">
    <property type="component" value="Unassembled WGS sequence"/>
</dbReference>
<dbReference type="OrthoDB" id="9798835at2"/>
<keyword evidence="6" id="KW-1185">Reference proteome</keyword>
<evidence type="ECO:0000259" key="4">
    <source>
        <dbReference type="PROSITE" id="PS50987"/>
    </source>
</evidence>
<dbReference type="GO" id="GO:0003677">
    <property type="term" value="F:DNA binding"/>
    <property type="evidence" value="ECO:0007669"/>
    <property type="project" value="UniProtKB-KW"/>
</dbReference>
<dbReference type="Pfam" id="PF01022">
    <property type="entry name" value="HTH_5"/>
    <property type="match status" value="1"/>
</dbReference>
<dbReference type="EMBL" id="FNID01000019">
    <property type="protein sequence ID" value="SDN42993.1"/>
    <property type="molecule type" value="Genomic_DNA"/>
</dbReference>
<dbReference type="InterPro" id="IPR001845">
    <property type="entry name" value="HTH_ArsR_DNA-bd_dom"/>
</dbReference>
<proteinExistence type="predicted"/>
<dbReference type="InterPro" id="IPR051081">
    <property type="entry name" value="HTH_MetalResp_TranReg"/>
</dbReference>
<keyword evidence="1" id="KW-0805">Transcription regulation</keyword>
<dbReference type="InterPro" id="IPR036390">
    <property type="entry name" value="WH_DNA-bd_sf"/>
</dbReference>
<dbReference type="PANTHER" id="PTHR33154">
    <property type="entry name" value="TRANSCRIPTIONAL REGULATOR, ARSR FAMILY"/>
    <property type="match status" value="1"/>
</dbReference>
<evidence type="ECO:0000256" key="1">
    <source>
        <dbReference type="ARBA" id="ARBA00023015"/>
    </source>
</evidence>
<dbReference type="RefSeq" id="WP_092640469.1">
    <property type="nucleotide sequence ID" value="NZ_FNID01000019.1"/>
</dbReference>
<keyword evidence="3" id="KW-0804">Transcription</keyword>
<evidence type="ECO:0000313" key="6">
    <source>
        <dbReference type="Proteomes" id="UP000199182"/>
    </source>
</evidence>
<gene>
    <name evidence="5" type="ORF">SAMN05192585_11920</name>
</gene>
<sequence>MPYKVLGATLKALSDPNRLKIIDILSYGEKCANDILKELDITQPTLSHHMKVLQELNLVVCRKSGLWRYYSLNHEEWVRVHEVLSYIYNEKI</sequence>
<organism evidence="5 6">
    <name type="scientific">Acetanaerobacterium elongatum</name>
    <dbReference type="NCBI Taxonomy" id="258515"/>
    <lineage>
        <taxon>Bacteria</taxon>
        <taxon>Bacillati</taxon>
        <taxon>Bacillota</taxon>
        <taxon>Clostridia</taxon>
        <taxon>Eubacteriales</taxon>
        <taxon>Oscillospiraceae</taxon>
        <taxon>Acetanaerobacterium</taxon>
    </lineage>
</organism>
<dbReference type="STRING" id="258515.SAMN05192585_11920"/>
<dbReference type="PANTHER" id="PTHR33154:SF18">
    <property type="entry name" value="ARSENICAL RESISTANCE OPERON REPRESSOR"/>
    <property type="match status" value="1"/>
</dbReference>
<dbReference type="PRINTS" id="PR00778">
    <property type="entry name" value="HTHARSR"/>
</dbReference>
<dbReference type="SUPFAM" id="SSF46785">
    <property type="entry name" value="Winged helix' DNA-binding domain"/>
    <property type="match status" value="1"/>
</dbReference>
<dbReference type="InterPro" id="IPR018334">
    <property type="entry name" value="ArsR_HTH"/>
</dbReference>
<reference evidence="5 6" key="1">
    <citation type="submission" date="2016-10" db="EMBL/GenBank/DDBJ databases">
        <authorList>
            <person name="de Groot N.N."/>
        </authorList>
    </citation>
    <scope>NUCLEOTIDE SEQUENCE [LARGE SCALE GENOMIC DNA]</scope>
    <source>
        <strain evidence="5 6">CGMCC 1.5012</strain>
    </source>
</reference>
<dbReference type="Gene3D" id="1.10.10.10">
    <property type="entry name" value="Winged helix-like DNA-binding domain superfamily/Winged helix DNA-binding domain"/>
    <property type="match status" value="1"/>
</dbReference>
<evidence type="ECO:0000256" key="3">
    <source>
        <dbReference type="ARBA" id="ARBA00023163"/>
    </source>
</evidence>